<protein>
    <recommendedName>
        <fullName evidence="5">Secreted protein</fullName>
    </recommendedName>
</protein>
<name>A0ABV5YMD8_9ACTN</name>
<evidence type="ECO:0000256" key="2">
    <source>
        <dbReference type="SAM" id="Phobius"/>
    </source>
</evidence>
<accession>A0ABV5YMD8</accession>
<dbReference type="RefSeq" id="WP_378208844.1">
    <property type="nucleotide sequence ID" value="NZ_JBHLZP010000258.1"/>
</dbReference>
<feature type="compositionally biased region" description="Low complexity" evidence="1">
    <location>
        <begin position="192"/>
        <end position="204"/>
    </location>
</feature>
<reference evidence="3 4" key="1">
    <citation type="submission" date="2024-09" db="EMBL/GenBank/DDBJ databases">
        <authorList>
            <person name="Sun Q."/>
            <person name="Mori K."/>
        </authorList>
    </citation>
    <scope>NUCLEOTIDE SEQUENCE [LARGE SCALE GENOMIC DNA]</scope>
    <source>
        <strain evidence="3 4">TBRC 0563</strain>
    </source>
</reference>
<dbReference type="Proteomes" id="UP001589627">
    <property type="component" value="Unassembled WGS sequence"/>
</dbReference>
<evidence type="ECO:0008006" key="5">
    <source>
        <dbReference type="Google" id="ProtNLM"/>
    </source>
</evidence>
<proteinExistence type="predicted"/>
<keyword evidence="2" id="KW-0812">Transmembrane</keyword>
<dbReference type="EMBL" id="JBHLZP010000258">
    <property type="protein sequence ID" value="MFB9836204.1"/>
    <property type="molecule type" value="Genomic_DNA"/>
</dbReference>
<sequence length="244" mass="27046">MSTVVVVVIVIVVLVVLAVAGYFARAQARRRGLQQRFGPEYDRAVEDHESTREAEQELLARQKRHDRLEIHPLAPEAREQHLAEWRQVQERFVDAPETAVTEADRLIHQVMGERGYPTDGSYEQQVADLSVEHAATIDRYRQAHDVSARAETRQASTEDLRQAMVHYRALFTELLDIGDDADATDHAAEPDAAGTPETETGAAPRGETPEEDAAAEPAETGTKDRVRTTAGGRTARRDSDDEGA</sequence>
<keyword evidence="2" id="KW-1133">Transmembrane helix</keyword>
<keyword evidence="4" id="KW-1185">Reference proteome</keyword>
<comment type="caution">
    <text evidence="3">The sequence shown here is derived from an EMBL/GenBank/DDBJ whole genome shotgun (WGS) entry which is preliminary data.</text>
</comment>
<evidence type="ECO:0000313" key="4">
    <source>
        <dbReference type="Proteomes" id="UP001589627"/>
    </source>
</evidence>
<gene>
    <name evidence="3" type="ORF">ACFFNX_28925</name>
</gene>
<feature type="transmembrane region" description="Helical" evidence="2">
    <location>
        <begin position="6"/>
        <end position="24"/>
    </location>
</feature>
<feature type="compositionally biased region" description="Basic and acidic residues" evidence="1">
    <location>
        <begin position="235"/>
        <end position="244"/>
    </location>
</feature>
<evidence type="ECO:0000313" key="3">
    <source>
        <dbReference type="EMBL" id="MFB9836204.1"/>
    </source>
</evidence>
<feature type="region of interest" description="Disordered" evidence="1">
    <location>
        <begin position="183"/>
        <end position="244"/>
    </location>
</feature>
<keyword evidence="2" id="KW-0472">Membrane</keyword>
<evidence type="ECO:0000256" key="1">
    <source>
        <dbReference type="SAM" id="MobiDB-lite"/>
    </source>
</evidence>
<organism evidence="3 4">
    <name type="scientific">Actinoallomurus acaciae</name>
    <dbReference type="NCBI Taxonomy" id="502577"/>
    <lineage>
        <taxon>Bacteria</taxon>
        <taxon>Bacillati</taxon>
        <taxon>Actinomycetota</taxon>
        <taxon>Actinomycetes</taxon>
        <taxon>Streptosporangiales</taxon>
        <taxon>Thermomonosporaceae</taxon>
        <taxon>Actinoallomurus</taxon>
    </lineage>
</organism>